<keyword evidence="2" id="KW-1185">Reference proteome</keyword>
<evidence type="ECO:0000313" key="2">
    <source>
        <dbReference type="Proteomes" id="UP000829398"/>
    </source>
</evidence>
<dbReference type="EMBL" id="CM039178">
    <property type="protein sequence ID" value="KAH9676926.1"/>
    <property type="molecule type" value="Genomic_DNA"/>
</dbReference>
<organism evidence="1 2">
    <name type="scientific">Citrus sinensis</name>
    <name type="common">Sweet orange</name>
    <name type="synonym">Citrus aurantium var. sinensis</name>
    <dbReference type="NCBI Taxonomy" id="2711"/>
    <lineage>
        <taxon>Eukaryota</taxon>
        <taxon>Viridiplantae</taxon>
        <taxon>Streptophyta</taxon>
        <taxon>Embryophyta</taxon>
        <taxon>Tracheophyta</taxon>
        <taxon>Spermatophyta</taxon>
        <taxon>Magnoliopsida</taxon>
        <taxon>eudicotyledons</taxon>
        <taxon>Gunneridae</taxon>
        <taxon>Pentapetalae</taxon>
        <taxon>rosids</taxon>
        <taxon>malvids</taxon>
        <taxon>Sapindales</taxon>
        <taxon>Rutaceae</taxon>
        <taxon>Aurantioideae</taxon>
        <taxon>Citrus</taxon>
    </lineage>
</organism>
<name>A0ACB8HRJ9_CITSI</name>
<protein>
    <submittedName>
        <fullName evidence="1">Protein FORGETTER 1</fullName>
    </submittedName>
</protein>
<reference evidence="2" key="1">
    <citation type="journal article" date="2023" name="Hortic. Res.">
        <title>A chromosome-level phased genome enabling allele-level studies in sweet orange: a case study on citrus Huanglongbing tolerance.</title>
        <authorList>
            <person name="Wu B."/>
            <person name="Yu Q."/>
            <person name="Deng Z."/>
            <person name="Duan Y."/>
            <person name="Luo F."/>
            <person name="Gmitter F. Jr."/>
        </authorList>
    </citation>
    <scope>NUCLEOTIDE SEQUENCE [LARGE SCALE GENOMIC DNA]</scope>
    <source>
        <strain evidence="2">cv. Valencia</strain>
    </source>
</reference>
<evidence type="ECO:0000313" key="1">
    <source>
        <dbReference type="EMBL" id="KAH9676926.1"/>
    </source>
</evidence>
<comment type="caution">
    <text evidence="1">The sequence shown here is derived from an EMBL/GenBank/DDBJ whole genome shotgun (WGS) entry which is preliminary data.</text>
</comment>
<gene>
    <name evidence="1" type="ORF">KPL71_025210</name>
</gene>
<accession>A0ACB8HRJ9</accession>
<dbReference type="Proteomes" id="UP000829398">
    <property type="component" value="Chromosome 9"/>
</dbReference>
<sequence>MTQPPVPPPPPPNVGVQVRCAGCHIILTVGPGLTEFICGTCNLPQMLPPELMPASTGGSVPNNTTSSNTTNSTRPTHMKAASSHVPALGIDPTKIQLPCANCKAILNVPHGLVRFSCPQCAVELAVDMSKVKQFFPPPPRPAPPAEEVNEVAIEVEREEDEGGMVGETFTDYRPPKLSIGPAHPDPIVETSSLSAVHPPEPTYDLLIKDDLESSKSLSCLQIETLVYASQRHLQHLPNSARAGFFIGDGAGVGKGRTIAGLIWENWHHGRRKALWISVGSDLKFDARRDLDDVGATCIEGKSLSHC</sequence>
<proteinExistence type="predicted"/>